<evidence type="ECO:0000313" key="2">
    <source>
        <dbReference type="Proteomes" id="UP001149140"/>
    </source>
</evidence>
<dbReference type="RefSeq" id="WP_270044994.1">
    <property type="nucleotide sequence ID" value="NZ_JAPDOD010000051.1"/>
</dbReference>
<dbReference type="AlphaFoldDB" id="A0A9X3N036"/>
<evidence type="ECO:0000313" key="1">
    <source>
        <dbReference type="EMBL" id="MDA0165732.1"/>
    </source>
</evidence>
<dbReference type="EMBL" id="JAPDOD010000051">
    <property type="protein sequence ID" value="MDA0165732.1"/>
    <property type="molecule type" value="Genomic_DNA"/>
</dbReference>
<comment type="caution">
    <text evidence="1">The sequence shown here is derived from an EMBL/GenBank/DDBJ whole genome shotgun (WGS) entry which is preliminary data.</text>
</comment>
<dbReference type="Proteomes" id="UP001149140">
    <property type="component" value="Unassembled WGS sequence"/>
</dbReference>
<keyword evidence="2" id="KW-1185">Reference proteome</keyword>
<organism evidence="1 2">
    <name type="scientific">Solirubrobacter ginsenosidimutans</name>
    <dbReference type="NCBI Taxonomy" id="490573"/>
    <lineage>
        <taxon>Bacteria</taxon>
        <taxon>Bacillati</taxon>
        <taxon>Actinomycetota</taxon>
        <taxon>Thermoleophilia</taxon>
        <taxon>Solirubrobacterales</taxon>
        <taxon>Solirubrobacteraceae</taxon>
        <taxon>Solirubrobacter</taxon>
    </lineage>
</organism>
<accession>A0A9X3N036</accession>
<proteinExistence type="predicted"/>
<protein>
    <submittedName>
        <fullName evidence="1">Uncharacterized protein</fullName>
    </submittedName>
</protein>
<gene>
    <name evidence="1" type="ORF">OM076_36025</name>
</gene>
<name>A0A9X3N036_9ACTN</name>
<reference evidence="1" key="1">
    <citation type="submission" date="2022-10" db="EMBL/GenBank/DDBJ databases">
        <title>The WGS of Solirubrobacter ginsenosidimutans DSM 21036.</title>
        <authorList>
            <person name="Jiang Z."/>
        </authorList>
    </citation>
    <scope>NUCLEOTIDE SEQUENCE</scope>
    <source>
        <strain evidence="1">DSM 21036</strain>
    </source>
</reference>
<sequence>MAASRSDGPRHGVVRSAGAYRLIVRSIGTADAAIVHSLRPLRVGSDAELAALIYRAPSELLADVDHDTGSKLVDVLRAAGLEVELVDADEAFEAGVGDLEVALAVQRFDNMLGIVEVVMLVLGVDHAAAMKMVSASPAVLLGAVSQATADALARRFAPLGAEIDASRHASAVFDLAAEADDDTTTRVLAKLLPDANRSRFGADGGVFHASGLDAAAAQSLWSELSRTAAKVRVINRDFQRFDVRLEAAPATPATIGLLTATTSMSEERAQRALMRVPFVLAENVRGPRMVELLEAVRTSGGRASASLLALASFGLALKPGGDRTAARPWVEAIAGTTAASEFSVPDCHALSGPLTKTQARWLQHELRKHGIASHLVER</sequence>